<dbReference type="Gene3D" id="3.40.50.1820">
    <property type="entry name" value="alpha/beta hydrolase"/>
    <property type="match status" value="1"/>
</dbReference>
<protein>
    <submittedName>
        <fullName evidence="5">Poly-beta-hydroxybutyrate polymerase</fullName>
        <ecNumber evidence="5">2.3.1.-</ecNumber>
    </submittedName>
</protein>
<evidence type="ECO:0000256" key="1">
    <source>
        <dbReference type="ARBA" id="ARBA00022679"/>
    </source>
</evidence>
<dbReference type="AlphaFoldDB" id="A0A1J5RMJ2"/>
<dbReference type="PANTHER" id="PTHR36837">
    <property type="entry name" value="POLY(3-HYDROXYALKANOATE) POLYMERASE SUBUNIT PHAC"/>
    <property type="match status" value="1"/>
</dbReference>
<comment type="caution">
    <text evidence="5">The sequence shown here is derived from an EMBL/GenBank/DDBJ whole genome shotgun (WGS) entry which is preliminary data.</text>
</comment>
<dbReference type="PANTHER" id="PTHR36837:SF5">
    <property type="entry name" value="POLY-3-HYDROXYBUTYRATE SYNTHASE"/>
    <property type="match status" value="1"/>
</dbReference>
<evidence type="ECO:0000256" key="3">
    <source>
        <dbReference type="SAM" id="MobiDB-lite"/>
    </source>
</evidence>
<dbReference type="EC" id="2.3.1.-" evidence="5"/>
<name>A0A1J5RMJ2_9ZZZZ</name>
<evidence type="ECO:0000259" key="4">
    <source>
        <dbReference type="Pfam" id="PF07167"/>
    </source>
</evidence>
<reference evidence="5" key="1">
    <citation type="submission" date="2016-10" db="EMBL/GenBank/DDBJ databases">
        <title>Sequence of Gallionella enrichment culture.</title>
        <authorList>
            <person name="Poehlein A."/>
            <person name="Muehling M."/>
            <person name="Daniel R."/>
        </authorList>
    </citation>
    <scope>NUCLEOTIDE SEQUENCE</scope>
</reference>
<dbReference type="EMBL" id="MLJW01000135">
    <property type="protein sequence ID" value="OIQ97262.1"/>
    <property type="molecule type" value="Genomic_DNA"/>
</dbReference>
<feature type="region of interest" description="Disordered" evidence="3">
    <location>
        <begin position="553"/>
        <end position="576"/>
    </location>
</feature>
<keyword evidence="1 5" id="KW-0808">Transferase</keyword>
<sequence>MNGAIRKGTLTPQAAVRAIDHAVEANFDPMGVVTPLLHAQLAWLSHPQEMAEAVAGFTGSLMELQWHAWRRTFGLPSQDVERPHPDDTRFADPIWRDSPAWDLIKEWYLLLTHHIQDKLFETPGMSSKDCRRAAFWWRKWLNAVAPTNFLLSNPVAMRRAIETHGDSLISGLRIFLDDLSAGNVRMTSPDDFTVGKNLATTSGKVVFRNRLLEVIHYAATTEKVYQTPIVIVTPWINKFYILDLNPKKSLIKFLLDQGYSVFITSWKNPDATMHDVSFDNYLTDGIGGVVEAARAISGSEQVHAAGYCIGGAALATYMAWANRRYAAAEVPVASVTLLATLVDYRKPGDIEVFIDEGSYQWLSRAMEQKGFLDGQEMAASFRLLRSNSLIWHYVVHGYLYGEKPAPFDILYWNMDATRMPAAMHEWYLRQFYLDNNLIKKDALTVAGEKIDLARIVQPLYIVSAEDDHIAPWRSVFRTNNYVSGPRRHVLSSSGHILGIVNPPVTPAKREYWAGAAERHDKAESWRERAVHRAGSWWLDWMAWLAPQSGAMRKAGPIDSKEYPALKDAPGDYVLEP</sequence>
<proteinExistence type="predicted"/>
<dbReference type="InterPro" id="IPR051321">
    <property type="entry name" value="PHA/PHB_synthase"/>
</dbReference>
<feature type="domain" description="Poly-beta-hydroxybutyrate polymerase N-terminal" evidence="4">
    <location>
        <begin position="87"/>
        <end position="254"/>
    </location>
</feature>
<evidence type="ECO:0000313" key="5">
    <source>
        <dbReference type="EMBL" id="OIQ97262.1"/>
    </source>
</evidence>
<evidence type="ECO:0000256" key="2">
    <source>
        <dbReference type="ARBA" id="ARBA00023315"/>
    </source>
</evidence>
<keyword evidence="2 5" id="KW-0012">Acyltransferase</keyword>
<dbReference type="InterPro" id="IPR010941">
    <property type="entry name" value="PhaC_N"/>
</dbReference>
<dbReference type="Pfam" id="PF07167">
    <property type="entry name" value="PhaC_N"/>
    <property type="match status" value="1"/>
</dbReference>
<accession>A0A1J5RMJ2</accession>
<dbReference type="SUPFAM" id="SSF53474">
    <property type="entry name" value="alpha/beta-Hydrolases"/>
    <property type="match status" value="1"/>
</dbReference>
<gene>
    <name evidence="5" type="primary">phbC_4</name>
    <name evidence="5" type="ORF">GALL_206620</name>
</gene>
<dbReference type="GO" id="GO:0042619">
    <property type="term" value="P:poly-hydroxybutyrate biosynthetic process"/>
    <property type="evidence" value="ECO:0007669"/>
    <property type="project" value="InterPro"/>
</dbReference>
<organism evidence="5">
    <name type="scientific">mine drainage metagenome</name>
    <dbReference type="NCBI Taxonomy" id="410659"/>
    <lineage>
        <taxon>unclassified sequences</taxon>
        <taxon>metagenomes</taxon>
        <taxon>ecological metagenomes</taxon>
    </lineage>
</organism>
<dbReference type="GO" id="GO:0016746">
    <property type="term" value="F:acyltransferase activity"/>
    <property type="evidence" value="ECO:0007669"/>
    <property type="project" value="UniProtKB-KW"/>
</dbReference>
<dbReference type="InterPro" id="IPR029058">
    <property type="entry name" value="AB_hydrolase_fold"/>
</dbReference>